<dbReference type="EMBL" id="LAZR01000702">
    <property type="protein sequence ID" value="KKN60238.1"/>
    <property type="molecule type" value="Genomic_DNA"/>
</dbReference>
<feature type="region of interest" description="Disordered" evidence="1">
    <location>
        <begin position="43"/>
        <end position="77"/>
    </location>
</feature>
<sequence>MKLIQEIEQQRQELLDEIAHIRELGFDPEKVLTSADIILREQQYRNGSSDDERAGRAHAGEREWRGGLEQQAQKREPAKFTIKPEQATGVLVGDKVLYNRKIYNVGKWDAGQEAWLVGANETPVKQEQLEGPKLIDLQGKKARVWMMRK</sequence>
<reference evidence="2" key="1">
    <citation type="journal article" date="2015" name="Nature">
        <title>Complex archaea that bridge the gap between prokaryotes and eukaryotes.</title>
        <authorList>
            <person name="Spang A."/>
            <person name="Saw J.H."/>
            <person name="Jorgensen S.L."/>
            <person name="Zaremba-Niedzwiedzka K."/>
            <person name="Martijn J."/>
            <person name="Lind A.E."/>
            <person name="van Eijk R."/>
            <person name="Schleper C."/>
            <person name="Guy L."/>
            <person name="Ettema T.J."/>
        </authorList>
    </citation>
    <scope>NUCLEOTIDE SEQUENCE</scope>
</reference>
<comment type="caution">
    <text evidence="2">The sequence shown here is derived from an EMBL/GenBank/DDBJ whole genome shotgun (WGS) entry which is preliminary data.</text>
</comment>
<accession>A0A0F9V2W3</accession>
<gene>
    <name evidence="2" type="ORF">LCGC14_0534370</name>
</gene>
<proteinExistence type="predicted"/>
<protein>
    <submittedName>
        <fullName evidence="2">Uncharacterized protein</fullName>
    </submittedName>
</protein>
<name>A0A0F9V2W3_9ZZZZ</name>
<evidence type="ECO:0000256" key="1">
    <source>
        <dbReference type="SAM" id="MobiDB-lite"/>
    </source>
</evidence>
<organism evidence="2">
    <name type="scientific">marine sediment metagenome</name>
    <dbReference type="NCBI Taxonomy" id="412755"/>
    <lineage>
        <taxon>unclassified sequences</taxon>
        <taxon>metagenomes</taxon>
        <taxon>ecological metagenomes</taxon>
    </lineage>
</organism>
<dbReference type="AlphaFoldDB" id="A0A0F9V2W3"/>
<evidence type="ECO:0000313" key="2">
    <source>
        <dbReference type="EMBL" id="KKN60238.1"/>
    </source>
</evidence>